<keyword evidence="8" id="KW-1185">Reference proteome</keyword>
<sequence length="206" mass="23081">MNVHSNLGTTMARTPAAVPPGQIRERIIAAALQLFTQHGYFSTSVPDMARTAQVSVGSIYHHFKDKEDVARALYLGLTEGLQEELARIGQDHKTAHDRCRAVMVMLFKLTESNREAMDFMLYAKHRDFLPSERPVCSSKPFETMREFVQDGMTHGEIRQMDVMVATSCLFGGAIRLITARLDGVLAEPLPERLDAVWECAWRGVTA</sequence>
<evidence type="ECO:0000313" key="7">
    <source>
        <dbReference type="EMBL" id="BAN34011.1"/>
    </source>
</evidence>
<dbReference type="InterPro" id="IPR023772">
    <property type="entry name" value="DNA-bd_HTH_TetR-type_CS"/>
</dbReference>
<dbReference type="SUPFAM" id="SSF48498">
    <property type="entry name" value="Tetracyclin repressor-like, C-terminal domain"/>
    <property type="match status" value="1"/>
</dbReference>
<dbReference type="GO" id="GO:0000976">
    <property type="term" value="F:transcription cis-regulatory region binding"/>
    <property type="evidence" value="ECO:0007669"/>
    <property type="project" value="TreeGrafter"/>
</dbReference>
<evidence type="ECO:0000256" key="5">
    <source>
        <dbReference type="PROSITE-ProRule" id="PRU00335"/>
    </source>
</evidence>
<evidence type="ECO:0000256" key="3">
    <source>
        <dbReference type="ARBA" id="ARBA00023125"/>
    </source>
</evidence>
<dbReference type="eggNOG" id="COG1309">
    <property type="taxonomic scope" value="Bacteria"/>
</dbReference>
<dbReference type="SUPFAM" id="SSF46689">
    <property type="entry name" value="Homeodomain-like"/>
    <property type="match status" value="1"/>
</dbReference>
<dbReference type="InterPro" id="IPR050109">
    <property type="entry name" value="HTH-type_TetR-like_transc_reg"/>
</dbReference>
<organism evidence="7 8">
    <name type="scientific">Sulfuricella denitrificans (strain DSM 22764 / NBRC 105220 / skB26)</name>
    <dbReference type="NCBI Taxonomy" id="1163617"/>
    <lineage>
        <taxon>Bacteria</taxon>
        <taxon>Pseudomonadati</taxon>
        <taxon>Pseudomonadota</taxon>
        <taxon>Betaproteobacteria</taxon>
        <taxon>Nitrosomonadales</taxon>
        <taxon>Sulfuricellaceae</taxon>
        <taxon>Sulfuricella</taxon>
    </lineage>
</organism>
<feature type="DNA-binding region" description="H-T-H motif" evidence="5">
    <location>
        <begin position="44"/>
        <end position="63"/>
    </location>
</feature>
<dbReference type="AlphaFoldDB" id="S6AE55"/>
<dbReference type="KEGG" id="sdr:SCD_n00162"/>
<dbReference type="PROSITE" id="PS50977">
    <property type="entry name" value="HTH_TETR_2"/>
    <property type="match status" value="1"/>
</dbReference>
<dbReference type="GO" id="GO:0003700">
    <property type="term" value="F:DNA-binding transcription factor activity"/>
    <property type="evidence" value="ECO:0007669"/>
    <property type="project" value="TreeGrafter"/>
</dbReference>
<dbReference type="PANTHER" id="PTHR30055:SF207">
    <property type="entry name" value="HTH-TYPE TRANSCRIPTIONAL REPRESSOR FATR"/>
    <property type="match status" value="1"/>
</dbReference>
<evidence type="ECO:0000256" key="1">
    <source>
        <dbReference type="ARBA" id="ARBA00022491"/>
    </source>
</evidence>
<name>S6AE55_SULDS</name>
<dbReference type="Gene3D" id="1.10.357.10">
    <property type="entry name" value="Tetracycline Repressor, domain 2"/>
    <property type="match status" value="1"/>
</dbReference>
<dbReference type="Proteomes" id="UP000015559">
    <property type="component" value="Chromosome"/>
</dbReference>
<dbReference type="Pfam" id="PF00440">
    <property type="entry name" value="TetR_N"/>
    <property type="match status" value="1"/>
</dbReference>
<keyword evidence="1" id="KW-0678">Repressor</keyword>
<evidence type="ECO:0000256" key="4">
    <source>
        <dbReference type="ARBA" id="ARBA00023163"/>
    </source>
</evidence>
<dbReference type="EMBL" id="AP013066">
    <property type="protein sequence ID" value="BAN34011.1"/>
    <property type="molecule type" value="Genomic_DNA"/>
</dbReference>
<keyword evidence="3 5" id="KW-0238">DNA-binding</keyword>
<reference evidence="7 8" key="1">
    <citation type="journal article" date="2012" name="Appl. Environ. Microbiol.">
        <title>Draft genome sequence of a psychrotolerant sulfur-oxidizing bacterium, Sulfuricella denitrificans skB26, and proteomic insights into cold adaptation.</title>
        <authorList>
            <person name="Watanabe T."/>
            <person name="Kojima H."/>
            <person name="Fukui M."/>
        </authorList>
    </citation>
    <scope>NUCLEOTIDE SEQUENCE [LARGE SCALE GENOMIC DNA]</scope>
    <source>
        <strain evidence="8">skB26</strain>
    </source>
</reference>
<feature type="domain" description="HTH tetR-type" evidence="6">
    <location>
        <begin position="21"/>
        <end position="81"/>
    </location>
</feature>
<keyword evidence="4" id="KW-0804">Transcription</keyword>
<protein>
    <submittedName>
        <fullName evidence="7">TetR family transcriptional regulator</fullName>
    </submittedName>
</protein>
<dbReference type="PRINTS" id="PR00455">
    <property type="entry name" value="HTHTETR"/>
</dbReference>
<dbReference type="InterPro" id="IPR001647">
    <property type="entry name" value="HTH_TetR"/>
</dbReference>
<dbReference type="PROSITE" id="PS01081">
    <property type="entry name" value="HTH_TETR_1"/>
    <property type="match status" value="1"/>
</dbReference>
<evidence type="ECO:0000313" key="8">
    <source>
        <dbReference type="Proteomes" id="UP000015559"/>
    </source>
</evidence>
<dbReference type="InterPro" id="IPR036271">
    <property type="entry name" value="Tet_transcr_reg_TetR-rel_C_sf"/>
</dbReference>
<dbReference type="InterPro" id="IPR009057">
    <property type="entry name" value="Homeodomain-like_sf"/>
</dbReference>
<evidence type="ECO:0000259" key="6">
    <source>
        <dbReference type="PROSITE" id="PS50977"/>
    </source>
</evidence>
<dbReference type="PANTHER" id="PTHR30055">
    <property type="entry name" value="HTH-TYPE TRANSCRIPTIONAL REGULATOR RUTR"/>
    <property type="match status" value="1"/>
</dbReference>
<proteinExistence type="predicted"/>
<evidence type="ECO:0000256" key="2">
    <source>
        <dbReference type="ARBA" id="ARBA00023015"/>
    </source>
</evidence>
<keyword evidence="2" id="KW-0805">Transcription regulation</keyword>
<dbReference type="STRING" id="1163617.SCD_n00162"/>
<accession>S6AE55</accession>
<gene>
    <name evidence="7" type="ORF">SCD_n00162</name>
</gene>
<dbReference type="HOGENOM" id="CLU_069356_12_9_4"/>